<name>A0A4Y7PGQ1_9AGAM</name>
<sequence length="178" mass="19453">MAEQNGGDMKEALLEDQNLADGILYCKLFLAFAIALSLHKGGKNEPIKNGKAGKGTNNLGGEKFQLWLIVQHSEISCLTKQWYTSRLRICATARAKGCVKQLAGCLYFSSFPVIGTNYAVMVPRNEGARRKNGTNIGISEIREVRCMQPEQLLRLSACPETIISAIPPLNCGPTIEVP</sequence>
<accession>A0A4Y7PGQ1</accession>
<reference evidence="1 2" key="1">
    <citation type="submission" date="2018-06" db="EMBL/GenBank/DDBJ databases">
        <title>A transcriptomic atlas of mushroom development highlights an independent origin of complex multicellularity.</title>
        <authorList>
            <consortium name="DOE Joint Genome Institute"/>
            <person name="Krizsan K."/>
            <person name="Almasi E."/>
            <person name="Merenyi Z."/>
            <person name="Sahu N."/>
            <person name="Viragh M."/>
            <person name="Koszo T."/>
            <person name="Mondo S."/>
            <person name="Kiss B."/>
            <person name="Balint B."/>
            <person name="Kues U."/>
            <person name="Barry K."/>
            <person name="Hegedus J.C."/>
            <person name="Henrissat B."/>
            <person name="Johnson J."/>
            <person name="Lipzen A."/>
            <person name="Ohm R."/>
            <person name="Nagy I."/>
            <person name="Pangilinan J."/>
            <person name="Yan J."/>
            <person name="Xiong Y."/>
            <person name="Grigoriev I.V."/>
            <person name="Hibbett D.S."/>
            <person name="Nagy L.G."/>
        </authorList>
    </citation>
    <scope>NUCLEOTIDE SEQUENCE [LARGE SCALE GENOMIC DNA]</scope>
    <source>
        <strain evidence="1 2">SZMC22713</strain>
    </source>
</reference>
<protein>
    <submittedName>
        <fullName evidence="1">Uncharacterized protein</fullName>
    </submittedName>
</protein>
<organism evidence="1 2">
    <name type="scientific">Rickenella mellea</name>
    <dbReference type="NCBI Taxonomy" id="50990"/>
    <lineage>
        <taxon>Eukaryota</taxon>
        <taxon>Fungi</taxon>
        <taxon>Dikarya</taxon>
        <taxon>Basidiomycota</taxon>
        <taxon>Agaricomycotina</taxon>
        <taxon>Agaricomycetes</taxon>
        <taxon>Hymenochaetales</taxon>
        <taxon>Rickenellaceae</taxon>
        <taxon>Rickenella</taxon>
    </lineage>
</organism>
<proteinExistence type="predicted"/>
<keyword evidence="2" id="KW-1185">Reference proteome</keyword>
<dbReference type="AlphaFoldDB" id="A0A4Y7PGQ1"/>
<evidence type="ECO:0000313" key="2">
    <source>
        <dbReference type="Proteomes" id="UP000294933"/>
    </source>
</evidence>
<gene>
    <name evidence="1" type="ORF">BD410DRAFT_809572</name>
</gene>
<evidence type="ECO:0000313" key="1">
    <source>
        <dbReference type="EMBL" id="TDL14644.1"/>
    </source>
</evidence>
<dbReference type="VEuPathDB" id="FungiDB:BD410DRAFT_809572"/>
<dbReference type="Proteomes" id="UP000294933">
    <property type="component" value="Unassembled WGS sequence"/>
</dbReference>
<dbReference type="EMBL" id="ML170319">
    <property type="protein sequence ID" value="TDL14644.1"/>
    <property type="molecule type" value="Genomic_DNA"/>
</dbReference>